<accession>A0A6I7HQN6</accession>
<evidence type="ECO:0000313" key="3">
    <source>
        <dbReference type="Proteomes" id="UP000252582"/>
    </source>
</evidence>
<keyword evidence="3" id="KW-1185">Reference proteome</keyword>
<evidence type="ECO:0000313" key="2">
    <source>
        <dbReference type="EMBL" id="RCW28084.1"/>
    </source>
</evidence>
<dbReference type="Proteomes" id="UP000252582">
    <property type="component" value="Unassembled WGS sequence"/>
</dbReference>
<feature type="signal peptide" evidence="1">
    <location>
        <begin position="1"/>
        <end position="19"/>
    </location>
</feature>
<name>A0A6I7HQN6_9HYPH</name>
<organism evidence="2 3">
    <name type="scientific">Ciceribacter lividus</name>
    <dbReference type="NCBI Taxonomy" id="1197950"/>
    <lineage>
        <taxon>Bacteria</taxon>
        <taxon>Pseudomonadati</taxon>
        <taxon>Pseudomonadota</taxon>
        <taxon>Alphaproteobacteria</taxon>
        <taxon>Hyphomicrobiales</taxon>
        <taxon>Rhizobiaceae</taxon>
        <taxon>Ciceribacter</taxon>
    </lineage>
</organism>
<evidence type="ECO:0000256" key="1">
    <source>
        <dbReference type="SAM" id="SignalP"/>
    </source>
</evidence>
<gene>
    <name evidence="2" type="ORF">DFR48_10192</name>
</gene>
<comment type="caution">
    <text evidence="2">The sequence shown here is derived from an EMBL/GenBank/DDBJ whole genome shotgun (WGS) entry which is preliminary data.</text>
</comment>
<dbReference type="AlphaFoldDB" id="A0A6I7HQN6"/>
<feature type="chain" id="PRO_5026109121" description="YpeB-like protein with protease inhibitory function" evidence="1">
    <location>
        <begin position="20"/>
        <end position="100"/>
    </location>
</feature>
<dbReference type="RefSeq" id="WP_147273494.1">
    <property type="nucleotide sequence ID" value="NZ_QPIX01000001.1"/>
</dbReference>
<reference evidence="2 3" key="1">
    <citation type="submission" date="2018-07" db="EMBL/GenBank/DDBJ databases">
        <title>Genomic Encyclopedia of Type Strains, Phase IV (KMG-IV): sequencing the most valuable type-strain genomes for metagenomic binning, comparative biology and taxonomic classification.</title>
        <authorList>
            <person name="Goeker M."/>
        </authorList>
    </citation>
    <scope>NUCLEOTIDE SEQUENCE [LARGE SCALE GENOMIC DNA]</scope>
    <source>
        <strain evidence="2 3">DSM 25528</strain>
    </source>
</reference>
<evidence type="ECO:0008006" key="4">
    <source>
        <dbReference type="Google" id="ProtNLM"/>
    </source>
</evidence>
<proteinExistence type="predicted"/>
<keyword evidence="1" id="KW-0732">Signal</keyword>
<protein>
    <recommendedName>
        <fullName evidence="4">YpeB-like protein with protease inhibitory function</fullName>
    </recommendedName>
</protein>
<sequence length="100" mass="10587">MRRMIAAVIATALATPAAAALSGFYDSAERINTILASPEVANAVRQAPVGAISNTGTRKDGASEWQVRTQECDLIVYLVPILPEGPGKTTYRVEVPGKCE</sequence>
<dbReference type="EMBL" id="QPIX01000001">
    <property type="protein sequence ID" value="RCW28084.1"/>
    <property type="molecule type" value="Genomic_DNA"/>
</dbReference>